<proteinExistence type="predicted"/>
<feature type="domain" description="DUF4266" evidence="1">
    <location>
        <begin position="32"/>
        <end position="81"/>
    </location>
</feature>
<sequence length="82" mass="8713">MDMVKHGRVIQIARVKIALLFALLVWVSGCTVAPWERGNLAKPEMVSNPYPTQNVLRGHVTSAREAAGAPSASTMGGACGCY</sequence>
<accession>A0A1Q2SM19</accession>
<dbReference type="PROSITE" id="PS51257">
    <property type="entry name" value="PROKAR_LIPOPROTEIN"/>
    <property type="match status" value="1"/>
</dbReference>
<evidence type="ECO:0000259" key="1">
    <source>
        <dbReference type="Pfam" id="PF14086"/>
    </source>
</evidence>
<protein>
    <submittedName>
        <fullName evidence="2">Arginine decarboxylase</fullName>
    </submittedName>
</protein>
<evidence type="ECO:0000313" key="2">
    <source>
        <dbReference type="EMBL" id="BAW80172.1"/>
    </source>
</evidence>
<dbReference type="InterPro" id="IPR025362">
    <property type="entry name" value="DUF4266"/>
</dbReference>
<dbReference type="AlphaFoldDB" id="A0A1Q2SM19"/>
<reference evidence="2 3" key="1">
    <citation type="journal article" date="2017" name="ISME J.">
        <title>An acid-tolerant ammonia-oxidizing ?-proteobacterium from soil.</title>
        <authorList>
            <person name="Hayatsu M."/>
            <person name="Tago K."/>
            <person name="Uchiyama I."/>
            <person name="Toyoda A."/>
            <person name="Wang Y."/>
            <person name="Shimomura Y."/>
            <person name="Okubo T."/>
            <person name="Kurisu F."/>
            <person name="Hirono Y."/>
            <person name="Nonaka K."/>
            <person name="Akiyama H."/>
            <person name="Itoh T."/>
            <person name="Takami H."/>
        </authorList>
    </citation>
    <scope>NUCLEOTIDE SEQUENCE [LARGE SCALE GENOMIC DNA]</scope>
    <source>
        <strain evidence="2 3">TAO100</strain>
    </source>
</reference>
<dbReference type="Pfam" id="PF14086">
    <property type="entry name" value="DUF4266"/>
    <property type="match status" value="1"/>
</dbReference>
<keyword evidence="3" id="KW-1185">Reference proteome</keyword>
<evidence type="ECO:0000313" key="3">
    <source>
        <dbReference type="Proteomes" id="UP000243679"/>
    </source>
</evidence>
<organism evidence="2 3">
    <name type="scientific">Candidatus Nitrosoglobus terrae</name>
    <dbReference type="NCBI Taxonomy" id="1630141"/>
    <lineage>
        <taxon>Bacteria</taxon>
        <taxon>Pseudomonadati</taxon>
        <taxon>Pseudomonadota</taxon>
        <taxon>Gammaproteobacteria</taxon>
        <taxon>Chromatiales</taxon>
        <taxon>Chromatiaceae</taxon>
        <taxon>Candidatus Nitrosoglobus</taxon>
    </lineage>
</organism>
<dbReference type="KEGG" id="ntt:TAO_0802"/>
<name>A0A1Q2SM19_9GAMM</name>
<dbReference type="EMBL" id="AP014836">
    <property type="protein sequence ID" value="BAW80172.1"/>
    <property type="molecule type" value="Genomic_DNA"/>
</dbReference>
<dbReference type="Proteomes" id="UP000243679">
    <property type="component" value="Chromosome"/>
</dbReference>
<dbReference type="RefSeq" id="WP_231910574.1">
    <property type="nucleotide sequence ID" value="NZ_AP014836.1"/>
</dbReference>
<gene>
    <name evidence="2" type="ORF">TAO_0802</name>
</gene>